<name>A0ABQ6LSZ0_9RHOB</name>
<dbReference type="SUPFAM" id="SSF53383">
    <property type="entry name" value="PLP-dependent transferases"/>
    <property type="match status" value="1"/>
</dbReference>
<dbReference type="InterPro" id="IPR000192">
    <property type="entry name" value="Aminotrans_V_dom"/>
</dbReference>
<keyword evidence="4" id="KW-1185">Reference proteome</keyword>
<evidence type="ECO:0000259" key="2">
    <source>
        <dbReference type="Pfam" id="PF00266"/>
    </source>
</evidence>
<sequence>MTHATIPFREGFPALRNQTYLSICDKMILHRQVRAEVETFLDALADASASRTQHETRVTACRERFAALVGARPEEIAVGRNVSDGINATIWAVDWREGDNVVLSLDLEHPNNAYPWLRLRERGVELRSIPARDGRLDYAALIGAMDDRTRVLTCASVSFAPGFRADLERLGQAAHRRDALLVVDGVQTAGILQHDLHAENVDVFVTSTSKGLLGLYGFGFQFVSARCLDRLRPAYLSRPAVASDNEDHSAMGSEAYRLQPDARRFEVGSYNLAGAYAADAAMALLAQLGAETVEARALDVAARLRTGMVELGLPDVAMPGPAEVSHLVTAGPLDAGGHGYSDTRWVTDLSAALAEARIAHTVRRGQLRFGTHAYNIDEDADRALDVMQTVRRAA</sequence>
<dbReference type="GO" id="GO:0008483">
    <property type="term" value="F:transaminase activity"/>
    <property type="evidence" value="ECO:0007669"/>
    <property type="project" value="UniProtKB-KW"/>
</dbReference>
<dbReference type="InterPro" id="IPR015421">
    <property type="entry name" value="PyrdxlP-dep_Trfase_major"/>
</dbReference>
<evidence type="ECO:0000313" key="3">
    <source>
        <dbReference type="EMBL" id="GMG85200.1"/>
    </source>
</evidence>
<comment type="caution">
    <text evidence="3">The sequence shown here is derived from an EMBL/GenBank/DDBJ whole genome shotgun (WGS) entry which is preliminary data.</text>
</comment>
<keyword evidence="3" id="KW-0808">Transferase</keyword>
<feature type="domain" description="Aminotransferase class V" evidence="2">
    <location>
        <begin position="52"/>
        <end position="323"/>
    </location>
</feature>
<dbReference type="Gene3D" id="3.40.640.10">
    <property type="entry name" value="Type I PLP-dependent aspartate aminotransferase-like (Major domain)"/>
    <property type="match status" value="1"/>
</dbReference>
<keyword evidence="1" id="KW-0663">Pyridoxal phosphate</keyword>
<dbReference type="InterPro" id="IPR015422">
    <property type="entry name" value="PyrdxlP-dep_Trfase_small"/>
</dbReference>
<organism evidence="3 4">
    <name type="scientific">Paralimibaculum aggregatum</name>
    <dbReference type="NCBI Taxonomy" id="3036245"/>
    <lineage>
        <taxon>Bacteria</taxon>
        <taxon>Pseudomonadati</taxon>
        <taxon>Pseudomonadota</taxon>
        <taxon>Alphaproteobacteria</taxon>
        <taxon>Rhodobacterales</taxon>
        <taxon>Paracoccaceae</taxon>
        <taxon>Paralimibaculum</taxon>
    </lineage>
</organism>
<reference evidence="3 4" key="1">
    <citation type="submission" date="2023-04" db="EMBL/GenBank/DDBJ databases">
        <title>Marinoamorphus aggregata gen. nov., sp. Nov., isolate from tissue of brittle star Ophioplocus japonicus.</title>
        <authorList>
            <person name="Kawano K."/>
            <person name="Sawayama S."/>
            <person name="Nakagawa S."/>
        </authorList>
    </citation>
    <scope>NUCLEOTIDE SEQUENCE [LARGE SCALE GENOMIC DNA]</scope>
    <source>
        <strain evidence="3 4">NKW23</strain>
    </source>
</reference>
<keyword evidence="3" id="KW-0032">Aminotransferase</keyword>
<protein>
    <submittedName>
        <fullName evidence="3">Aminotransferase class V-fold PLP-dependent enzyme</fullName>
    </submittedName>
</protein>
<accession>A0ABQ6LSZ0</accession>
<evidence type="ECO:0000313" key="4">
    <source>
        <dbReference type="Proteomes" id="UP001239909"/>
    </source>
</evidence>
<dbReference type="PANTHER" id="PTHR43586">
    <property type="entry name" value="CYSTEINE DESULFURASE"/>
    <property type="match status" value="1"/>
</dbReference>
<dbReference type="EMBL" id="BSYI01000054">
    <property type="protein sequence ID" value="GMG85200.1"/>
    <property type="molecule type" value="Genomic_DNA"/>
</dbReference>
<dbReference type="Pfam" id="PF00266">
    <property type="entry name" value="Aminotran_5"/>
    <property type="match status" value="1"/>
</dbReference>
<dbReference type="InterPro" id="IPR015424">
    <property type="entry name" value="PyrdxlP-dep_Trfase"/>
</dbReference>
<proteinExistence type="predicted"/>
<gene>
    <name evidence="3" type="ORF">LNKW23_44160</name>
</gene>
<dbReference type="Gene3D" id="3.90.1150.10">
    <property type="entry name" value="Aspartate Aminotransferase, domain 1"/>
    <property type="match status" value="1"/>
</dbReference>
<evidence type="ECO:0000256" key="1">
    <source>
        <dbReference type="ARBA" id="ARBA00022898"/>
    </source>
</evidence>
<dbReference type="PANTHER" id="PTHR43586:SF15">
    <property type="entry name" value="BLR3095 PROTEIN"/>
    <property type="match status" value="1"/>
</dbReference>
<dbReference type="Proteomes" id="UP001239909">
    <property type="component" value="Unassembled WGS sequence"/>
</dbReference>